<feature type="transmembrane region" description="Helical" evidence="1">
    <location>
        <begin position="90"/>
        <end position="107"/>
    </location>
</feature>
<evidence type="ECO:0000313" key="3">
    <source>
        <dbReference type="Proteomes" id="UP001597042"/>
    </source>
</evidence>
<feature type="transmembrane region" description="Helical" evidence="1">
    <location>
        <begin position="12"/>
        <end position="32"/>
    </location>
</feature>
<name>A0ABW2ZMN7_9MICO</name>
<feature type="transmembrane region" description="Helical" evidence="1">
    <location>
        <begin position="152"/>
        <end position="173"/>
    </location>
</feature>
<accession>A0ABW2ZMN7</accession>
<feature type="transmembrane region" description="Helical" evidence="1">
    <location>
        <begin position="113"/>
        <end position="131"/>
    </location>
</feature>
<dbReference type="RefSeq" id="WP_378753665.1">
    <property type="nucleotide sequence ID" value="NZ_JBHSSV010000018.1"/>
</dbReference>
<keyword evidence="3" id="KW-1185">Reference proteome</keyword>
<evidence type="ECO:0000313" key="2">
    <source>
        <dbReference type="EMBL" id="MFD0779760.1"/>
    </source>
</evidence>
<evidence type="ECO:0000256" key="1">
    <source>
        <dbReference type="SAM" id="Phobius"/>
    </source>
</evidence>
<organism evidence="2 3">
    <name type="scientific">Microbacterium koreense</name>
    <dbReference type="NCBI Taxonomy" id="323761"/>
    <lineage>
        <taxon>Bacteria</taxon>
        <taxon>Bacillati</taxon>
        <taxon>Actinomycetota</taxon>
        <taxon>Actinomycetes</taxon>
        <taxon>Micrococcales</taxon>
        <taxon>Microbacteriaceae</taxon>
        <taxon>Microbacterium</taxon>
    </lineage>
</organism>
<dbReference type="EMBL" id="JBHTIM010000001">
    <property type="protein sequence ID" value="MFD0779760.1"/>
    <property type="molecule type" value="Genomic_DNA"/>
</dbReference>
<reference evidence="3" key="1">
    <citation type="journal article" date="2019" name="Int. J. Syst. Evol. Microbiol.">
        <title>The Global Catalogue of Microorganisms (GCM) 10K type strain sequencing project: providing services to taxonomists for standard genome sequencing and annotation.</title>
        <authorList>
            <consortium name="The Broad Institute Genomics Platform"/>
            <consortium name="The Broad Institute Genome Sequencing Center for Infectious Disease"/>
            <person name="Wu L."/>
            <person name="Ma J."/>
        </authorList>
    </citation>
    <scope>NUCLEOTIDE SEQUENCE [LARGE SCALE GENOMIC DNA]</scope>
    <source>
        <strain evidence="3">CCUG 50754</strain>
    </source>
</reference>
<keyword evidence="1" id="KW-0472">Membrane</keyword>
<proteinExistence type="predicted"/>
<protein>
    <submittedName>
        <fullName evidence="2">TspO/MBR family protein</fullName>
    </submittedName>
</protein>
<feature type="transmembrane region" description="Helical" evidence="1">
    <location>
        <begin position="209"/>
        <end position="228"/>
    </location>
</feature>
<dbReference type="InterPro" id="IPR038330">
    <property type="entry name" value="TspO/MBR-related_sf"/>
</dbReference>
<comment type="caution">
    <text evidence="2">The sequence shown here is derived from an EMBL/GenBank/DDBJ whole genome shotgun (WGS) entry which is preliminary data.</text>
</comment>
<sequence length="268" mass="27642">MVTHGKDLVRQIGVLSATSFMIIAALVGGGAFGGTPVQDLQDGALAEDGSVLAPAGPAFSIWSVIYVLLVGYAVWQALPGQRARSRQRALGWWIALSAVLNGCWLLLAQFTTLPLTVAGIVALLLVLCIAFQRTVAIPAEGLLDSLLIDGSTGLHLGWVSLATVANTSAWLTATGPSEWADAATVLGVTVLIVVGIIAVILAWASGWHIAPALALTWGLSWLAVGRLTGEPSDVAIGTTAIVIAVVVLLVTAVGKAADRVIDMRNAEA</sequence>
<keyword evidence="1" id="KW-1133">Transmembrane helix</keyword>
<dbReference type="Proteomes" id="UP001597042">
    <property type="component" value="Unassembled WGS sequence"/>
</dbReference>
<dbReference type="Gene3D" id="1.20.1260.100">
    <property type="entry name" value="TspO/MBR protein"/>
    <property type="match status" value="1"/>
</dbReference>
<keyword evidence="1" id="KW-0812">Transmembrane</keyword>
<feature type="transmembrane region" description="Helical" evidence="1">
    <location>
        <begin position="179"/>
        <end position="202"/>
    </location>
</feature>
<gene>
    <name evidence="2" type="ORF">ACFQZV_00420</name>
</gene>
<feature type="transmembrane region" description="Helical" evidence="1">
    <location>
        <begin position="59"/>
        <end position="78"/>
    </location>
</feature>
<feature type="transmembrane region" description="Helical" evidence="1">
    <location>
        <begin position="234"/>
        <end position="254"/>
    </location>
</feature>